<accession>A0A4Q2IWK7</accession>
<dbReference type="RefSeq" id="WP_129340608.1">
    <property type="nucleotide sequence ID" value="NZ_JACIDD010000001.1"/>
</dbReference>
<reference evidence="1 2" key="1">
    <citation type="submission" date="2019-01" db="EMBL/GenBank/DDBJ databases">
        <title>Sphingomonas mucosissima sp. nov. and Sphingomonas desiccabilis sp. nov., from biological soil crusts in the Colorado Plateau, USA.</title>
        <authorList>
            <person name="Zhu D."/>
        </authorList>
    </citation>
    <scope>NUCLEOTIDE SEQUENCE [LARGE SCALE GENOMIC DNA]</scope>
    <source>
        <strain evidence="1 2">CP1D</strain>
    </source>
</reference>
<protein>
    <submittedName>
        <fullName evidence="1">Uncharacterized protein</fullName>
    </submittedName>
</protein>
<proteinExistence type="predicted"/>
<organism evidence="1 2">
    <name type="scientific">Sphingomonas desiccabilis</name>
    <dbReference type="NCBI Taxonomy" id="429134"/>
    <lineage>
        <taxon>Bacteria</taxon>
        <taxon>Pseudomonadati</taxon>
        <taxon>Pseudomonadota</taxon>
        <taxon>Alphaproteobacteria</taxon>
        <taxon>Sphingomonadales</taxon>
        <taxon>Sphingomonadaceae</taxon>
        <taxon>Sphingomonas</taxon>
    </lineage>
</organism>
<dbReference type="InterPro" id="IPR027417">
    <property type="entry name" value="P-loop_NTPase"/>
</dbReference>
<evidence type="ECO:0000313" key="1">
    <source>
        <dbReference type="EMBL" id="RXZ34826.1"/>
    </source>
</evidence>
<dbReference type="AlphaFoldDB" id="A0A4Q2IWK7"/>
<name>A0A4Q2IWK7_9SPHN</name>
<dbReference type="EMBL" id="SDPT01000001">
    <property type="protein sequence ID" value="RXZ34826.1"/>
    <property type="molecule type" value="Genomic_DNA"/>
</dbReference>
<keyword evidence="2" id="KW-1185">Reference proteome</keyword>
<sequence>MFEQQYKSQEVFGVTTEILTPSYVNRGGLDARIEKLLGRDTHIALRGESKCGKSWLRKKNIPDAITVQCRLGKGVRDLYTDALAQLGLQLVTERTSEKGFKANLEASGEFAVKLLGKIAVKLGLEGELKTSAKSIPVGRDLDDLRFVSEIINESGRRLVIEDFHYLPHDARKAFAFDLKALWDYRTYVVIIGIWSENNLLLHLNSDLTGRVREVSIFWSADDLRAVLEQGSEALNISFSRQICGRLIHDSYGTVGILQTLALGILDEAGVERRQPSRVEISDEGAYESAAMAYADQLNAQYQTFAARVAAGIRRRTNATGIYAHMLKVVMEASVADLSSGFPRDQIYRLAAQREPRIQKPNLRQILLKIDGLQVDGEGRGLVLSYDEQKDEVFVVDKQLFFYRQYATAKWPWESIIEQVDETGAGYESDLEFDLQPVAS</sequence>
<dbReference type="SUPFAM" id="SSF52540">
    <property type="entry name" value="P-loop containing nucleoside triphosphate hydrolases"/>
    <property type="match status" value="1"/>
</dbReference>
<dbReference type="OrthoDB" id="2531964at2"/>
<dbReference type="Proteomes" id="UP000292347">
    <property type="component" value="Unassembled WGS sequence"/>
</dbReference>
<evidence type="ECO:0000313" key="2">
    <source>
        <dbReference type="Proteomes" id="UP000292347"/>
    </source>
</evidence>
<gene>
    <name evidence="1" type="ORF">EO081_03980</name>
</gene>
<comment type="caution">
    <text evidence="1">The sequence shown here is derived from an EMBL/GenBank/DDBJ whole genome shotgun (WGS) entry which is preliminary data.</text>
</comment>